<dbReference type="RefSeq" id="WP_021410049.1">
    <property type="nucleotide sequence ID" value="NZ_JADNER010000007.1"/>
</dbReference>
<sequence length="92" mass="10336">MIAPMQVSVGKRVTFSGYAEDYGRQIVSVQFSLDDGEHWTTYDVSDSTDELWVHWTFSYTPERPGLYRLLVRSVNDEGAVSPLADVAEFTAA</sequence>
<dbReference type="SUPFAM" id="SSF81296">
    <property type="entry name" value="E set domains"/>
    <property type="match status" value="1"/>
</dbReference>
<dbReference type="Gene3D" id="2.60.40.650">
    <property type="match status" value="1"/>
</dbReference>
<evidence type="ECO:0000313" key="1">
    <source>
        <dbReference type="EMBL" id="RDB69758.1"/>
    </source>
</evidence>
<dbReference type="EMBL" id="PPTU01000012">
    <property type="protein sequence ID" value="RDB69758.1"/>
    <property type="molecule type" value="Genomic_DNA"/>
</dbReference>
<evidence type="ECO:0000313" key="2">
    <source>
        <dbReference type="Proteomes" id="UP000253970"/>
    </source>
</evidence>
<gene>
    <name evidence="1" type="ORF">C1875_08915</name>
</gene>
<dbReference type="InterPro" id="IPR014756">
    <property type="entry name" value="Ig_E-set"/>
</dbReference>
<comment type="caution">
    <text evidence="1">The sequence shown here is derived from an EMBL/GenBank/DDBJ whole genome shotgun (WGS) entry which is preliminary data.</text>
</comment>
<name>A0A369ME50_EGGLN</name>
<organism evidence="1 2">
    <name type="scientific">Eggerthella lenta</name>
    <name type="common">Eubacterium lentum</name>
    <dbReference type="NCBI Taxonomy" id="84112"/>
    <lineage>
        <taxon>Bacteria</taxon>
        <taxon>Bacillati</taxon>
        <taxon>Actinomycetota</taxon>
        <taxon>Coriobacteriia</taxon>
        <taxon>Eggerthellales</taxon>
        <taxon>Eggerthellaceae</taxon>
        <taxon>Eggerthella</taxon>
    </lineage>
</organism>
<dbReference type="AlphaFoldDB" id="A0A369ME50"/>
<proteinExistence type="predicted"/>
<dbReference type="Proteomes" id="UP000253970">
    <property type="component" value="Unassembled WGS sequence"/>
</dbReference>
<reference evidence="1 2" key="1">
    <citation type="journal article" date="2018" name="Elife">
        <title>Discovery and characterization of a prevalent human gut bacterial enzyme sufficient for the inactivation of a family of plant toxins.</title>
        <authorList>
            <person name="Koppel N."/>
            <person name="Bisanz J.E."/>
            <person name="Pandelia M.E."/>
            <person name="Turnbaugh P.J."/>
            <person name="Balskus E.P."/>
        </authorList>
    </citation>
    <scope>NUCLEOTIDE SEQUENCE [LARGE SCALE GENOMIC DNA]</scope>
    <source>
        <strain evidence="1 2">W1 BHI 6</strain>
    </source>
</reference>
<accession>A0A369ME50</accession>
<protein>
    <submittedName>
        <fullName evidence="1">Molybdopterin-binding protein</fullName>
    </submittedName>
</protein>